<organism evidence="2 3">
    <name type="scientific">Saprolegnia parasitica (strain CBS 223.65)</name>
    <dbReference type="NCBI Taxonomy" id="695850"/>
    <lineage>
        <taxon>Eukaryota</taxon>
        <taxon>Sar</taxon>
        <taxon>Stramenopiles</taxon>
        <taxon>Oomycota</taxon>
        <taxon>Saprolegniomycetes</taxon>
        <taxon>Saprolegniales</taxon>
        <taxon>Saprolegniaceae</taxon>
        <taxon>Saprolegnia</taxon>
    </lineage>
</organism>
<feature type="region of interest" description="Disordered" evidence="1">
    <location>
        <begin position="95"/>
        <end position="146"/>
    </location>
</feature>
<evidence type="ECO:0000256" key="1">
    <source>
        <dbReference type="SAM" id="MobiDB-lite"/>
    </source>
</evidence>
<gene>
    <name evidence="2" type="ORF">SPRG_04270</name>
</gene>
<accession>A0A067CX88</accession>
<protein>
    <submittedName>
        <fullName evidence="2">Uncharacterized protein</fullName>
    </submittedName>
</protein>
<dbReference type="AlphaFoldDB" id="A0A067CX88"/>
<keyword evidence="3" id="KW-1185">Reference proteome</keyword>
<proteinExistence type="predicted"/>
<dbReference type="RefSeq" id="XP_012198260.1">
    <property type="nucleotide sequence ID" value="XM_012342870.1"/>
</dbReference>
<dbReference type="VEuPathDB" id="FungiDB:SPRG_04270"/>
<feature type="compositionally biased region" description="Polar residues" evidence="1">
    <location>
        <begin position="110"/>
        <end position="119"/>
    </location>
</feature>
<evidence type="ECO:0000313" key="3">
    <source>
        <dbReference type="Proteomes" id="UP000030745"/>
    </source>
</evidence>
<feature type="non-terminal residue" evidence="2">
    <location>
        <position position="1"/>
    </location>
</feature>
<feature type="compositionally biased region" description="Basic residues" evidence="1">
    <location>
        <begin position="131"/>
        <end position="146"/>
    </location>
</feature>
<dbReference type="GeneID" id="24126730"/>
<sequence>GRCFGRDDAWAHALCCCLGRQAVGRCASESIDYGRATAWPRRQHQLHRQRWTDAAVHCELVRPREHRSQSCGEESLCRSCKDRWSHTIVHRISEWPSRRRRASDRKGSQHRSSNDQWMDTSAHRVCEWPPRRRRAAHRTKGKHRTS</sequence>
<name>A0A067CX88_SAPPC</name>
<reference evidence="2 3" key="1">
    <citation type="journal article" date="2013" name="PLoS Genet.">
        <title>Distinctive expansion of potential virulence genes in the genome of the oomycete fish pathogen Saprolegnia parasitica.</title>
        <authorList>
            <person name="Jiang R.H."/>
            <person name="de Bruijn I."/>
            <person name="Haas B.J."/>
            <person name="Belmonte R."/>
            <person name="Lobach L."/>
            <person name="Christie J."/>
            <person name="van den Ackerveken G."/>
            <person name="Bottin A."/>
            <person name="Bulone V."/>
            <person name="Diaz-Moreno S.M."/>
            <person name="Dumas B."/>
            <person name="Fan L."/>
            <person name="Gaulin E."/>
            <person name="Govers F."/>
            <person name="Grenville-Briggs L.J."/>
            <person name="Horner N.R."/>
            <person name="Levin J.Z."/>
            <person name="Mammella M."/>
            <person name="Meijer H.J."/>
            <person name="Morris P."/>
            <person name="Nusbaum C."/>
            <person name="Oome S."/>
            <person name="Phillips A.J."/>
            <person name="van Rooyen D."/>
            <person name="Rzeszutek E."/>
            <person name="Saraiva M."/>
            <person name="Secombes C.J."/>
            <person name="Seidl M.F."/>
            <person name="Snel B."/>
            <person name="Stassen J.H."/>
            <person name="Sykes S."/>
            <person name="Tripathy S."/>
            <person name="van den Berg H."/>
            <person name="Vega-Arreguin J.C."/>
            <person name="Wawra S."/>
            <person name="Young S.K."/>
            <person name="Zeng Q."/>
            <person name="Dieguez-Uribeondo J."/>
            <person name="Russ C."/>
            <person name="Tyler B.M."/>
            <person name="van West P."/>
        </authorList>
    </citation>
    <scope>NUCLEOTIDE SEQUENCE [LARGE SCALE GENOMIC DNA]</scope>
    <source>
        <strain evidence="2 3">CBS 223.65</strain>
    </source>
</reference>
<dbReference type="EMBL" id="KK583199">
    <property type="protein sequence ID" value="KDO31131.1"/>
    <property type="molecule type" value="Genomic_DNA"/>
</dbReference>
<evidence type="ECO:0000313" key="2">
    <source>
        <dbReference type="EMBL" id="KDO31131.1"/>
    </source>
</evidence>
<dbReference type="KEGG" id="spar:SPRG_04270"/>
<dbReference type="Proteomes" id="UP000030745">
    <property type="component" value="Unassembled WGS sequence"/>
</dbReference>
<feature type="compositionally biased region" description="Basic and acidic residues" evidence="1">
    <location>
        <begin position="121"/>
        <end position="130"/>
    </location>
</feature>